<organism evidence="4">
    <name type="scientific">Soboliphyme baturini</name>
    <dbReference type="NCBI Taxonomy" id="241478"/>
    <lineage>
        <taxon>Eukaryota</taxon>
        <taxon>Metazoa</taxon>
        <taxon>Ecdysozoa</taxon>
        <taxon>Nematoda</taxon>
        <taxon>Enoplea</taxon>
        <taxon>Dorylaimia</taxon>
        <taxon>Dioctophymatida</taxon>
        <taxon>Dioctophymatoidea</taxon>
        <taxon>Soboliphymatidae</taxon>
        <taxon>Soboliphyme</taxon>
    </lineage>
</organism>
<proteinExistence type="predicted"/>
<sequence>MDGNRVTENRWPNRQPPVVRPSDDVHRKQQMTVTLVGWAESDVAMATAVVADIWLVFGKSANNVARTCVSDGCSPEMS</sequence>
<evidence type="ECO:0000313" key="4">
    <source>
        <dbReference type="WBParaSite" id="SBAD_0000500301-mRNA-1"/>
    </source>
</evidence>
<name>A0A183IMF9_9BILA</name>
<keyword evidence="3" id="KW-1185">Reference proteome</keyword>
<feature type="region of interest" description="Disordered" evidence="1">
    <location>
        <begin position="1"/>
        <end position="25"/>
    </location>
</feature>
<dbReference type="AlphaFoldDB" id="A0A183IMF9"/>
<reference evidence="2 3" key="2">
    <citation type="submission" date="2018-11" db="EMBL/GenBank/DDBJ databases">
        <authorList>
            <consortium name="Pathogen Informatics"/>
        </authorList>
    </citation>
    <scope>NUCLEOTIDE SEQUENCE [LARGE SCALE GENOMIC DNA]</scope>
</reference>
<dbReference type="EMBL" id="UZAM01008558">
    <property type="protein sequence ID" value="VDP05447.1"/>
    <property type="molecule type" value="Genomic_DNA"/>
</dbReference>
<evidence type="ECO:0000313" key="3">
    <source>
        <dbReference type="Proteomes" id="UP000270296"/>
    </source>
</evidence>
<protein>
    <submittedName>
        <fullName evidence="4">Transposase</fullName>
    </submittedName>
</protein>
<evidence type="ECO:0000256" key="1">
    <source>
        <dbReference type="SAM" id="MobiDB-lite"/>
    </source>
</evidence>
<dbReference type="Proteomes" id="UP000270296">
    <property type="component" value="Unassembled WGS sequence"/>
</dbReference>
<gene>
    <name evidence="2" type="ORF">SBAD_LOCUS4805</name>
</gene>
<accession>A0A183IMF9</accession>
<dbReference type="WBParaSite" id="SBAD_0000500301-mRNA-1">
    <property type="protein sequence ID" value="SBAD_0000500301-mRNA-1"/>
    <property type="gene ID" value="SBAD_0000500301"/>
</dbReference>
<evidence type="ECO:0000313" key="2">
    <source>
        <dbReference type="EMBL" id="VDP05447.1"/>
    </source>
</evidence>
<reference evidence="4" key="1">
    <citation type="submission" date="2016-06" db="UniProtKB">
        <authorList>
            <consortium name="WormBaseParasite"/>
        </authorList>
    </citation>
    <scope>IDENTIFICATION</scope>
</reference>